<dbReference type="PROSITE" id="PS51257">
    <property type="entry name" value="PROKAR_LIPOPROTEIN"/>
    <property type="match status" value="1"/>
</dbReference>
<evidence type="ECO:0000313" key="3">
    <source>
        <dbReference type="Proteomes" id="UP001652564"/>
    </source>
</evidence>
<evidence type="ECO:0000313" key="2">
    <source>
        <dbReference type="EMBL" id="MCV2872242.1"/>
    </source>
</evidence>
<proteinExistence type="predicted"/>
<name>A0ABT2ZME6_9RHOB</name>
<keyword evidence="1" id="KW-0732">Signal</keyword>
<dbReference type="RefSeq" id="WP_263739432.1">
    <property type="nucleotide sequence ID" value="NZ_JAOWKZ010000002.1"/>
</dbReference>
<reference evidence="2 3" key="1">
    <citation type="submission" date="2022-10" db="EMBL/GenBank/DDBJ databases">
        <title>Defluviimonas sp. nov., isolated from ocean surface sediments.</title>
        <authorList>
            <person name="He W."/>
            <person name="Wang L."/>
            <person name="Zhang D.-F."/>
        </authorList>
    </citation>
    <scope>NUCLEOTIDE SEQUENCE [LARGE SCALE GENOMIC DNA]</scope>
    <source>
        <strain evidence="2 3">WL0050</strain>
    </source>
</reference>
<keyword evidence="3" id="KW-1185">Reference proteome</keyword>
<dbReference type="EMBL" id="JAOWKZ010000002">
    <property type="protein sequence ID" value="MCV2872242.1"/>
    <property type="molecule type" value="Genomic_DNA"/>
</dbReference>
<gene>
    <name evidence="2" type="ORF">OEZ71_08025</name>
</gene>
<evidence type="ECO:0000256" key="1">
    <source>
        <dbReference type="SAM" id="SignalP"/>
    </source>
</evidence>
<evidence type="ECO:0008006" key="4">
    <source>
        <dbReference type="Google" id="ProtNLM"/>
    </source>
</evidence>
<feature type="signal peptide" evidence="1">
    <location>
        <begin position="1"/>
        <end position="20"/>
    </location>
</feature>
<feature type="chain" id="PRO_5046278086" description="Lipoprotein" evidence="1">
    <location>
        <begin position="21"/>
        <end position="200"/>
    </location>
</feature>
<protein>
    <recommendedName>
        <fullName evidence="4">Lipoprotein</fullName>
    </recommendedName>
</protein>
<accession>A0ABT2ZME6</accession>
<sequence length="200" mass="21104">MAMRNILAWIAVATMLTACAGNDLNQPPKEFGDFALGYNIVVAKNAKPVGPSRQATAEEWETVLKEAIAARLGRYEGEKLYHIGVGVDAYALAVPGVPLVLSPKSVLVVTVNVWDDTAGRKINAEPKQFTVFEQLSGSTVVGSGLTQSREQQMANLASNAARLINEWLVENEAWFTPEAVGARAALAAVAGAAADAPAAN</sequence>
<organism evidence="2 3">
    <name type="scientific">Albidovulum litorale</name>
    <dbReference type="NCBI Taxonomy" id="2984134"/>
    <lineage>
        <taxon>Bacteria</taxon>
        <taxon>Pseudomonadati</taxon>
        <taxon>Pseudomonadota</taxon>
        <taxon>Alphaproteobacteria</taxon>
        <taxon>Rhodobacterales</taxon>
        <taxon>Paracoccaceae</taxon>
        <taxon>Albidovulum</taxon>
    </lineage>
</organism>
<dbReference type="Proteomes" id="UP001652564">
    <property type="component" value="Unassembled WGS sequence"/>
</dbReference>
<comment type="caution">
    <text evidence="2">The sequence shown here is derived from an EMBL/GenBank/DDBJ whole genome shotgun (WGS) entry which is preliminary data.</text>
</comment>